<dbReference type="UniPathway" id="UPA00276">
    <property type="reaction ID" value="UER00406"/>
</dbReference>
<dbReference type="InterPro" id="IPR002606">
    <property type="entry name" value="Riboflavin_kinase_bac"/>
</dbReference>
<evidence type="ECO:0000256" key="13">
    <source>
        <dbReference type="ARBA" id="ARBA00047880"/>
    </source>
</evidence>
<dbReference type="InterPro" id="IPR023465">
    <property type="entry name" value="Riboflavin_kinase_dom_sf"/>
</dbReference>
<dbReference type="InterPro" id="IPR023468">
    <property type="entry name" value="Riboflavin_kinase"/>
</dbReference>
<keyword evidence="4 15" id="KW-0285">Flavoprotein</keyword>
<dbReference type="RefSeq" id="WP_073400224.1">
    <property type="nucleotide sequence ID" value="NZ_FQTV01000005.1"/>
</dbReference>
<dbReference type="SMART" id="SM00904">
    <property type="entry name" value="Flavokinase"/>
    <property type="match status" value="1"/>
</dbReference>
<evidence type="ECO:0000256" key="14">
    <source>
        <dbReference type="ARBA" id="ARBA00049494"/>
    </source>
</evidence>
<dbReference type="STRING" id="1297750.SAMN05444405_10574"/>
<dbReference type="PANTHER" id="PTHR22749">
    <property type="entry name" value="RIBOFLAVIN KINASE/FMN ADENYLYLTRANSFERASE"/>
    <property type="match status" value="1"/>
</dbReference>
<proteinExistence type="inferred from homology"/>
<keyword evidence="7 15" id="KW-0548">Nucleotidyltransferase</keyword>
<evidence type="ECO:0000256" key="6">
    <source>
        <dbReference type="ARBA" id="ARBA00022679"/>
    </source>
</evidence>
<comment type="pathway">
    <text evidence="2 15">Cofactor biosynthesis; FAD biosynthesis; FAD from FMN: step 1/1.</text>
</comment>
<dbReference type="Gene3D" id="3.40.50.620">
    <property type="entry name" value="HUPs"/>
    <property type="match status" value="1"/>
</dbReference>
<protein>
    <recommendedName>
        <fullName evidence="15">Riboflavin biosynthesis protein</fullName>
    </recommendedName>
    <domain>
        <recommendedName>
            <fullName evidence="15">Riboflavin kinase</fullName>
            <ecNumber evidence="15">2.7.1.26</ecNumber>
        </recommendedName>
        <alternativeName>
            <fullName evidence="15">Flavokinase</fullName>
        </alternativeName>
    </domain>
    <domain>
        <recommendedName>
            <fullName evidence="15">FMN adenylyltransferase</fullName>
            <ecNumber evidence="15">2.7.7.2</ecNumber>
        </recommendedName>
        <alternativeName>
            <fullName evidence="15">FAD pyrophosphorylase</fullName>
        </alternativeName>
        <alternativeName>
            <fullName evidence="15">FAD synthase</fullName>
        </alternativeName>
    </domain>
</protein>
<dbReference type="OrthoDB" id="9803667at2"/>
<evidence type="ECO:0000256" key="1">
    <source>
        <dbReference type="ARBA" id="ARBA00002121"/>
    </source>
</evidence>
<comment type="catalytic activity">
    <reaction evidence="13 15">
        <text>riboflavin + ATP = FMN + ADP + H(+)</text>
        <dbReference type="Rhea" id="RHEA:14357"/>
        <dbReference type="ChEBI" id="CHEBI:15378"/>
        <dbReference type="ChEBI" id="CHEBI:30616"/>
        <dbReference type="ChEBI" id="CHEBI:57986"/>
        <dbReference type="ChEBI" id="CHEBI:58210"/>
        <dbReference type="ChEBI" id="CHEBI:456216"/>
        <dbReference type="EC" id="2.7.1.26"/>
    </reaction>
</comment>
<dbReference type="InterPro" id="IPR015864">
    <property type="entry name" value="FAD_synthase"/>
</dbReference>
<gene>
    <name evidence="17" type="ORF">SAMN05444405_10574</name>
</gene>
<dbReference type="GO" id="GO:0008531">
    <property type="term" value="F:riboflavin kinase activity"/>
    <property type="evidence" value="ECO:0007669"/>
    <property type="project" value="UniProtKB-UniRule"/>
</dbReference>
<evidence type="ECO:0000256" key="5">
    <source>
        <dbReference type="ARBA" id="ARBA00022643"/>
    </source>
</evidence>
<evidence type="ECO:0000313" key="17">
    <source>
        <dbReference type="EMBL" id="SHF09042.1"/>
    </source>
</evidence>
<keyword evidence="18" id="KW-1185">Reference proteome</keyword>
<evidence type="ECO:0000256" key="15">
    <source>
        <dbReference type="PIRNR" id="PIRNR004491"/>
    </source>
</evidence>
<dbReference type="Pfam" id="PF06574">
    <property type="entry name" value="FAD_syn"/>
    <property type="match status" value="1"/>
</dbReference>
<evidence type="ECO:0000256" key="3">
    <source>
        <dbReference type="ARBA" id="ARBA00005201"/>
    </source>
</evidence>
<dbReference type="UniPathway" id="UPA00277">
    <property type="reaction ID" value="UER00407"/>
</dbReference>
<evidence type="ECO:0000256" key="7">
    <source>
        <dbReference type="ARBA" id="ARBA00022695"/>
    </source>
</evidence>
<keyword evidence="11 15" id="KW-0067">ATP-binding</keyword>
<keyword evidence="6 15" id="KW-0808">Transferase</keyword>
<evidence type="ECO:0000313" key="18">
    <source>
        <dbReference type="Proteomes" id="UP000184509"/>
    </source>
</evidence>
<dbReference type="EMBL" id="FQTV01000005">
    <property type="protein sequence ID" value="SHF09042.1"/>
    <property type="molecule type" value="Genomic_DNA"/>
</dbReference>
<evidence type="ECO:0000256" key="10">
    <source>
        <dbReference type="ARBA" id="ARBA00022827"/>
    </source>
</evidence>
<organism evidence="17 18">
    <name type="scientific">Bacteroides luti</name>
    <dbReference type="NCBI Taxonomy" id="1297750"/>
    <lineage>
        <taxon>Bacteria</taxon>
        <taxon>Pseudomonadati</taxon>
        <taxon>Bacteroidota</taxon>
        <taxon>Bacteroidia</taxon>
        <taxon>Bacteroidales</taxon>
        <taxon>Bacteroidaceae</taxon>
        <taxon>Bacteroides</taxon>
    </lineage>
</organism>
<dbReference type="AlphaFoldDB" id="A0A1M4YU85"/>
<evidence type="ECO:0000259" key="16">
    <source>
        <dbReference type="SMART" id="SM00904"/>
    </source>
</evidence>
<comment type="catalytic activity">
    <reaction evidence="14 15">
        <text>FMN + ATP + H(+) = FAD + diphosphate</text>
        <dbReference type="Rhea" id="RHEA:17237"/>
        <dbReference type="ChEBI" id="CHEBI:15378"/>
        <dbReference type="ChEBI" id="CHEBI:30616"/>
        <dbReference type="ChEBI" id="CHEBI:33019"/>
        <dbReference type="ChEBI" id="CHEBI:57692"/>
        <dbReference type="ChEBI" id="CHEBI:58210"/>
        <dbReference type="EC" id="2.7.7.2"/>
    </reaction>
</comment>
<dbReference type="EC" id="2.7.7.2" evidence="15"/>
<dbReference type="FunFam" id="3.40.50.620:FF:000021">
    <property type="entry name" value="Riboflavin biosynthesis protein"/>
    <property type="match status" value="1"/>
</dbReference>
<dbReference type="Proteomes" id="UP000184509">
    <property type="component" value="Unassembled WGS sequence"/>
</dbReference>
<evidence type="ECO:0000256" key="2">
    <source>
        <dbReference type="ARBA" id="ARBA00004726"/>
    </source>
</evidence>
<dbReference type="GO" id="GO:0006747">
    <property type="term" value="P:FAD biosynthetic process"/>
    <property type="evidence" value="ECO:0007669"/>
    <property type="project" value="UniProtKB-UniRule"/>
</dbReference>
<evidence type="ECO:0000256" key="12">
    <source>
        <dbReference type="ARBA" id="ARBA00023268"/>
    </source>
</evidence>
<dbReference type="NCBIfam" id="TIGR00083">
    <property type="entry name" value="ribF"/>
    <property type="match status" value="1"/>
</dbReference>
<keyword evidence="8 15" id="KW-0547">Nucleotide-binding</keyword>
<accession>A0A1M4YU85</accession>
<sequence>MKIICDPKDYAIEPCVATIGFFDGVHKGHCYLIEQVKAVAASKGLRTAIITFPVHPRKVIDANYQLDLLSTFKEKVELLSNAGVDYCFLLEFTPEISALTARDFMADILKNQFKVESLIIGYDHRFGHNRSEGFNEYCQYGKEIGMDVLHAKGLSIENKKIGSSVIRAALISGNLDQANFYLGYHYYLDGVVEKGFQLGRTIGFPTANIAITSGKIIPADGVYAVRVSVEGKEYIGMLNIGVRPTVHNGTNRTLEVNILHFSDDIYDKNIHLTFIKRMRPEIKFSGIEALKAQLHQDMKDVEKVFESYMPID</sequence>
<keyword evidence="9 15" id="KW-0418">Kinase</keyword>
<comment type="pathway">
    <text evidence="3 15">Cofactor biosynthesis; FMN biosynthesis; FMN from riboflavin (ATP route): step 1/1.</text>
</comment>
<keyword evidence="5 15" id="KW-0288">FMN</keyword>
<dbReference type="PIRSF" id="PIRSF004491">
    <property type="entry name" value="FAD_Synth"/>
    <property type="match status" value="1"/>
</dbReference>
<dbReference type="CDD" id="cd02064">
    <property type="entry name" value="FAD_synthetase_N"/>
    <property type="match status" value="1"/>
</dbReference>
<evidence type="ECO:0000256" key="11">
    <source>
        <dbReference type="ARBA" id="ARBA00022840"/>
    </source>
</evidence>
<dbReference type="GO" id="GO:0009398">
    <property type="term" value="P:FMN biosynthetic process"/>
    <property type="evidence" value="ECO:0007669"/>
    <property type="project" value="UniProtKB-UniRule"/>
</dbReference>
<dbReference type="SUPFAM" id="SSF82114">
    <property type="entry name" value="Riboflavin kinase-like"/>
    <property type="match status" value="1"/>
</dbReference>
<dbReference type="Pfam" id="PF01687">
    <property type="entry name" value="Flavokinase"/>
    <property type="match status" value="1"/>
</dbReference>
<evidence type="ECO:0000256" key="4">
    <source>
        <dbReference type="ARBA" id="ARBA00022630"/>
    </source>
</evidence>
<dbReference type="SUPFAM" id="SSF52374">
    <property type="entry name" value="Nucleotidylyl transferase"/>
    <property type="match status" value="1"/>
</dbReference>
<keyword evidence="10 15" id="KW-0274">FAD</keyword>
<comment type="similarity">
    <text evidence="15">Belongs to the ribF family.</text>
</comment>
<dbReference type="NCBIfam" id="NF004162">
    <property type="entry name" value="PRK05627.1-5"/>
    <property type="match status" value="1"/>
</dbReference>
<dbReference type="GO" id="GO:0009231">
    <property type="term" value="P:riboflavin biosynthetic process"/>
    <property type="evidence" value="ECO:0007669"/>
    <property type="project" value="InterPro"/>
</dbReference>
<dbReference type="GO" id="GO:0003919">
    <property type="term" value="F:FMN adenylyltransferase activity"/>
    <property type="evidence" value="ECO:0007669"/>
    <property type="project" value="UniProtKB-UniRule"/>
</dbReference>
<dbReference type="Gene3D" id="2.40.30.30">
    <property type="entry name" value="Riboflavin kinase-like"/>
    <property type="match status" value="1"/>
</dbReference>
<evidence type="ECO:0000256" key="8">
    <source>
        <dbReference type="ARBA" id="ARBA00022741"/>
    </source>
</evidence>
<feature type="domain" description="Riboflavin kinase" evidence="16">
    <location>
        <begin position="181"/>
        <end position="306"/>
    </location>
</feature>
<dbReference type="InterPro" id="IPR014729">
    <property type="entry name" value="Rossmann-like_a/b/a_fold"/>
</dbReference>
<comment type="function">
    <text evidence="1">Catalyzes the phosphorylation of riboflavin to FMN followed by the adenylation of FMN to FAD.</text>
</comment>
<keyword evidence="12" id="KW-0511">Multifunctional enzyme</keyword>
<dbReference type="EC" id="2.7.1.26" evidence="15"/>
<name>A0A1M4YU85_9BACE</name>
<dbReference type="PANTHER" id="PTHR22749:SF6">
    <property type="entry name" value="RIBOFLAVIN KINASE"/>
    <property type="match status" value="1"/>
</dbReference>
<reference evidence="17 18" key="1">
    <citation type="submission" date="2016-11" db="EMBL/GenBank/DDBJ databases">
        <authorList>
            <person name="Jaros S."/>
            <person name="Januszkiewicz K."/>
            <person name="Wedrychowicz H."/>
        </authorList>
    </citation>
    <scope>NUCLEOTIDE SEQUENCE [LARGE SCALE GENOMIC DNA]</scope>
    <source>
        <strain evidence="17 18">DSM 26991</strain>
    </source>
</reference>
<dbReference type="GO" id="GO:0005524">
    <property type="term" value="F:ATP binding"/>
    <property type="evidence" value="ECO:0007669"/>
    <property type="project" value="UniProtKB-UniRule"/>
</dbReference>
<dbReference type="InterPro" id="IPR015865">
    <property type="entry name" value="Riboflavin_kinase_bac/euk"/>
</dbReference>
<evidence type="ECO:0000256" key="9">
    <source>
        <dbReference type="ARBA" id="ARBA00022777"/>
    </source>
</evidence>